<sequence>MEEEGKGRHRFFKVLVGDFARRLEIPRDFLCHIPDVGGRRSDTSVASSAQVMLKHSKWKTWPVELEKVDRRVFMTTGWSRFVEDNSLREYEFLLFRYDMDLHFMVSVFGRNACEKAIRYSGSGAQATGNLEAKLRSDICPSNRRGHSADKLTEIANGLMHSHSLVKTPDQFDTEGFADLHLHEVGGSKDELRTCLLLKGPMEDDKAKTMTEVMRRLHLDKVTIELFCAILCLYKWNVDAAAEDFDICRGKPQTQNQFLKKKLVLQFDFIKIQLRRFFPLEDDCSTQICDSRNSSLDEPNLLSEPLQCDQSAVKRKLVDDHVLCDLSCKQKRRIGKSRTQQTSETPRRSPRLARLNISHDSIESLLKERPEVLESSPTSTIDRVEDRAGQARLLNKKPGSVLQGDCKNMIGSFPQDCKRLKSARGDMVPSEEPAHSEETFEEQINRNALETSESLIRTGVMESSPPTNSKVSAPLKMNELYLTWKPSLHANPIEKILLDIQRDNFLKTISHVQEIVRSHPSDLLCADVIETVVKKEILKWDSCLEDMDAKRIVIAFLEHAKKIKEIHNFNMKIRKEEFSEKLRDQFKWQLNELESGYTNLELDYKKATSDSNIAVSTLEELKKRLQLHTLLDEIKDMQQSLTTKEDEMQKLVHQVAEHESLVQKSLMERVRVKTVLKNYEQILVGLKNRLASAELGVIDVEALVTVEMDNMSKEIEISKGSLLHINFK</sequence>
<accession>A0A0Q3JB80</accession>
<dbReference type="PROSITE" id="PS50863">
    <property type="entry name" value="B3"/>
    <property type="match status" value="1"/>
</dbReference>
<dbReference type="GO" id="GO:0003677">
    <property type="term" value="F:DNA binding"/>
    <property type="evidence" value="ECO:0007669"/>
    <property type="project" value="UniProtKB-KW"/>
</dbReference>
<feature type="region of interest" description="Disordered" evidence="7">
    <location>
        <begin position="334"/>
        <end position="353"/>
    </location>
</feature>
<reference evidence="10" key="3">
    <citation type="submission" date="2018-08" db="UniProtKB">
        <authorList>
            <consortium name="EnsemblPlants"/>
        </authorList>
    </citation>
    <scope>IDENTIFICATION</scope>
    <source>
        <strain evidence="10">cv. Bd21</strain>
    </source>
</reference>
<feature type="coiled-coil region" evidence="6">
    <location>
        <begin position="589"/>
        <end position="695"/>
    </location>
</feature>
<dbReference type="FunCoup" id="A0A0Q3JB80">
    <property type="interactions" value="849"/>
</dbReference>
<protein>
    <recommendedName>
        <fullName evidence="8">TF-B3 domain-containing protein</fullName>
    </recommendedName>
</protein>
<dbReference type="PANTHER" id="PTHR31920:SF122">
    <property type="entry name" value="B3 DOMAIN-CONTAINING PROTEIN REM23"/>
    <property type="match status" value="1"/>
</dbReference>
<keyword evidence="6" id="KW-0175">Coiled coil</keyword>
<dbReference type="EMBL" id="CM000881">
    <property type="protein sequence ID" value="PNT72747.1"/>
    <property type="molecule type" value="Genomic_DNA"/>
</dbReference>
<proteinExistence type="predicted"/>
<dbReference type="Gramene" id="KQK09540">
    <property type="protein sequence ID" value="KQK09540"/>
    <property type="gene ID" value="BRADI_2g48597v3"/>
</dbReference>
<dbReference type="EnsemblPlants" id="KQK09540">
    <property type="protein sequence ID" value="KQK09540"/>
    <property type="gene ID" value="BRADI_2g48597v3"/>
</dbReference>
<dbReference type="EMBL" id="CM000881">
    <property type="protein sequence ID" value="PNT72748.1"/>
    <property type="molecule type" value="Genomic_DNA"/>
</dbReference>
<evidence type="ECO:0000256" key="2">
    <source>
        <dbReference type="ARBA" id="ARBA00023015"/>
    </source>
</evidence>
<evidence type="ECO:0000256" key="6">
    <source>
        <dbReference type="SAM" id="Coils"/>
    </source>
</evidence>
<dbReference type="GO" id="GO:0005634">
    <property type="term" value="C:nucleus"/>
    <property type="evidence" value="ECO:0007669"/>
    <property type="project" value="UniProtKB-SubCell"/>
</dbReference>
<dbReference type="InterPro" id="IPR015300">
    <property type="entry name" value="DNA-bd_pseudobarrel_sf"/>
</dbReference>
<dbReference type="CDD" id="cd10017">
    <property type="entry name" value="B3_DNA"/>
    <property type="match status" value="1"/>
</dbReference>
<evidence type="ECO:0000256" key="5">
    <source>
        <dbReference type="ARBA" id="ARBA00023242"/>
    </source>
</evidence>
<dbReference type="Gramene" id="PNT72749">
    <property type="protein sequence ID" value="PNT72749"/>
    <property type="gene ID" value="BRADI_2g48597v3"/>
</dbReference>
<dbReference type="InterPro" id="IPR003340">
    <property type="entry name" value="B3_DNA-bd"/>
</dbReference>
<keyword evidence="3" id="KW-0238">DNA-binding</keyword>
<dbReference type="EMBL" id="CM000881">
    <property type="protein sequence ID" value="KQK09540.1"/>
    <property type="molecule type" value="Genomic_DNA"/>
</dbReference>
<dbReference type="InterPro" id="IPR050655">
    <property type="entry name" value="Plant_B3_domain"/>
</dbReference>
<dbReference type="Gramene" id="PNT72748">
    <property type="protein sequence ID" value="PNT72748"/>
    <property type="gene ID" value="BRADI_2g48597v3"/>
</dbReference>
<dbReference type="SUPFAM" id="SSF101936">
    <property type="entry name" value="DNA-binding pseudobarrel domain"/>
    <property type="match status" value="1"/>
</dbReference>
<dbReference type="EnsemblPlants" id="PNT72747">
    <property type="protein sequence ID" value="PNT72747"/>
    <property type="gene ID" value="BRADI_2g48597v3"/>
</dbReference>
<organism evidence="9">
    <name type="scientific">Brachypodium distachyon</name>
    <name type="common">Purple false brome</name>
    <name type="synonym">Trachynia distachya</name>
    <dbReference type="NCBI Taxonomy" id="15368"/>
    <lineage>
        <taxon>Eukaryota</taxon>
        <taxon>Viridiplantae</taxon>
        <taxon>Streptophyta</taxon>
        <taxon>Embryophyta</taxon>
        <taxon>Tracheophyta</taxon>
        <taxon>Spermatophyta</taxon>
        <taxon>Magnoliopsida</taxon>
        <taxon>Liliopsida</taxon>
        <taxon>Poales</taxon>
        <taxon>Poaceae</taxon>
        <taxon>BOP clade</taxon>
        <taxon>Pooideae</taxon>
        <taxon>Stipodae</taxon>
        <taxon>Brachypodieae</taxon>
        <taxon>Brachypodium</taxon>
    </lineage>
</organism>
<dbReference type="PANTHER" id="PTHR31920">
    <property type="entry name" value="B3 DOMAIN-CONTAINING"/>
    <property type="match status" value="1"/>
</dbReference>
<comment type="subcellular location">
    <subcellularLocation>
        <location evidence="1">Nucleus</location>
    </subcellularLocation>
</comment>
<dbReference type="AlphaFoldDB" id="A0A0Q3JB80"/>
<evidence type="ECO:0000313" key="9">
    <source>
        <dbReference type="EMBL" id="KQK09540.1"/>
    </source>
</evidence>
<dbReference type="STRING" id="15368.A0A0Q3JB80"/>
<dbReference type="OrthoDB" id="1666376at2759"/>
<evidence type="ECO:0000313" key="11">
    <source>
        <dbReference type="Proteomes" id="UP000008810"/>
    </source>
</evidence>
<dbReference type="Gramene" id="PNT72747">
    <property type="protein sequence ID" value="PNT72747"/>
    <property type="gene ID" value="BRADI_2g48597v3"/>
</dbReference>
<evidence type="ECO:0000256" key="3">
    <source>
        <dbReference type="ARBA" id="ARBA00023125"/>
    </source>
</evidence>
<dbReference type="ExpressionAtlas" id="A0A0Q3JB80">
    <property type="expression patterns" value="baseline"/>
</dbReference>
<gene>
    <name evidence="10" type="primary">LOC100831234</name>
    <name evidence="9" type="ORF">BRADI_2g48597v3</name>
</gene>
<dbReference type="GeneID" id="100831234"/>
<evidence type="ECO:0000256" key="4">
    <source>
        <dbReference type="ARBA" id="ARBA00023163"/>
    </source>
</evidence>
<reference evidence="9" key="2">
    <citation type="submission" date="2017-06" db="EMBL/GenBank/DDBJ databases">
        <title>WGS assembly of Brachypodium distachyon.</title>
        <authorList>
            <consortium name="The International Brachypodium Initiative"/>
            <person name="Lucas S."/>
            <person name="Harmon-Smith M."/>
            <person name="Lail K."/>
            <person name="Tice H."/>
            <person name="Grimwood J."/>
            <person name="Bruce D."/>
            <person name="Barry K."/>
            <person name="Shu S."/>
            <person name="Lindquist E."/>
            <person name="Wang M."/>
            <person name="Pitluck S."/>
            <person name="Vogel J.P."/>
            <person name="Garvin D.F."/>
            <person name="Mockler T.C."/>
            <person name="Schmutz J."/>
            <person name="Rokhsar D."/>
            <person name="Bevan M.W."/>
        </authorList>
    </citation>
    <scope>NUCLEOTIDE SEQUENCE</scope>
    <source>
        <strain evidence="9">Bd21</strain>
    </source>
</reference>
<evidence type="ECO:0000256" key="1">
    <source>
        <dbReference type="ARBA" id="ARBA00004123"/>
    </source>
</evidence>
<dbReference type="Gene3D" id="2.40.330.10">
    <property type="entry name" value="DNA-binding pseudobarrel domain"/>
    <property type="match status" value="1"/>
</dbReference>
<feature type="domain" description="TF-B3" evidence="8">
    <location>
        <begin position="8"/>
        <end position="111"/>
    </location>
</feature>
<evidence type="ECO:0000313" key="10">
    <source>
        <dbReference type="EnsemblPlants" id="KQK09540"/>
    </source>
</evidence>
<evidence type="ECO:0000259" key="8">
    <source>
        <dbReference type="PROSITE" id="PS50863"/>
    </source>
</evidence>
<dbReference type="Pfam" id="PF02362">
    <property type="entry name" value="B3"/>
    <property type="match status" value="1"/>
</dbReference>
<dbReference type="EMBL" id="CM000881">
    <property type="protein sequence ID" value="PNT72749.1"/>
    <property type="molecule type" value="Genomic_DNA"/>
</dbReference>
<dbReference type="EnsemblPlants" id="PNT72749">
    <property type="protein sequence ID" value="PNT72749"/>
    <property type="gene ID" value="BRADI_2g48597v3"/>
</dbReference>
<dbReference type="SMART" id="SM01019">
    <property type="entry name" value="B3"/>
    <property type="match status" value="1"/>
</dbReference>
<evidence type="ECO:0000256" key="7">
    <source>
        <dbReference type="SAM" id="MobiDB-lite"/>
    </source>
</evidence>
<dbReference type="KEGG" id="bdi:100831234"/>
<keyword evidence="4" id="KW-0804">Transcription</keyword>
<reference evidence="9 10" key="1">
    <citation type="journal article" date="2010" name="Nature">
        <title>Genome sequencing and analysis of the model grass Brachypodium distachyon.</title>
        <authorList>
            <consortium name="International Brachypodium Initiative"/>
        </authorList>
    </citation>
    <scope>NUCLEOTIDE SEQUENCE [LARGE SCALE GENOMIC DNA]</scope>
    <source>
        <strain evidence="9 10">Bd21</strain>
    </source>
</reference>
<name>A0A0Q3JB80_BRADI</name>
<keyword evidence="5" id="KW-0539">Nucleus</keyword>
<keyword evidence="11" id="KW-1185">Reference proteome</keyword>
<dbReference type="EnsemblPlants" id="PNT72748">
    <property type="protein sequence ID" value="PNT72748"/>
    <property type="gene ID" value="BRADI_2g48597v3"/>
</dbReference>
<keyword evidence="2" id="KW-0805">Transcription regulation</keyword>
<dbReference type="Proteomes" id="UP000008810">
    <property type="component" value="Chromosome 2"/>
</dbReference>
<dbReference type="RefSeq" id="XP_010232255.1">
    <property type="nucleotide sequence ID" value="XM_010233953.3"/>
</dbReference>